<gene>
    <name evidence="1" type="ORF">ARMOST_16333</name>
</gene>
<evidence type="ECO:0000313" key="2">
    <source>
        <dbReference type="Proteomes" id="UP000219338"/>
    </source>
</evidence>
<reference evidence="2" key="1">
    <citation type="journal article" date="2017" name="Nat. Ecol. Evol.">
        <title>Genome expansion and lineage-specific genetic innovations in the forest pathogenic fungi Armillaria.</title>
        <authorList>
            <person name="Sipos G."/>
            <person name="Prasanna A.N."/>
            <person name="Walter M.C."/>
            <person name="O'Connor E."/>
            <person name="Balint B."/>
            <person name="Krizsan K."/>
            <person name="Kiss B."/>
            <person name="Hess J."/>
            <person name="Varga T."/>
            <person name="Slot J."/>
            <person name="Riley R."/>
            <person name="Boka B."/>
            <person name="Rigling D."/>
            <person name="Barry K."/>
            <person name="Lee J."/>
            <person name="Mihaltcheva S."/>
            <person name="LaButti K."/>
            <person name="Lipzen A."/>
            <person name="Waldron R."/>
            <person name="Moloney N.M."/>
            <person name="Sperisen C."/>
            <person name="Kredics L."/>
            <person name="Vagvoelgyi C."/>
            <person name="Patrignani A."/>
            <person name="Fitzpatrick D."/>
            <person name="Nagy I."/>
            <person name="Doyle S."/>
            <person name="Anderson J.B."/>
            <person name="Grigoriev I.V."/>
            <person name="Gueldener U."/>
            <person name="Muensterkoetter M."/>
            <person name="Nagy L.G."/>
        </authorList>
    </citation>
    <scope>NUCLEOTIDE SEQUENCE [LARGE SCALE GENOMIC DNA]</scope>
    <source>
        <strain evidence="2">C18/9</strain>
    </source>
</reference>
<dbReference type="EMBL" id="FUEG01000018">
    <property type="protein sequence ID" value="SJL12900.1"/>
    <property type="molecule type" value="Genomic_DNA"/>
</dbReference>
<keyword evidence="2" id="KW-1185">Reference proteome</keyword>
<organism evidence="1 2">
    <name type="scientific">Armillaria ostoyae</name>
    <name type="common">Armillaria root rot fungus</name>
    <dbReference type="NCBI Taxonomy" id="47428"/>
    <lineage>
        <taxon>Eukaryota</taxon>
        <taxon>Fungi</taxon>
        <taxon>Dikarya</taxon>
        <taxon>Basidiomycota</taxon>
        <taxon>Agaricomycotina</taxon>
        <taxon>Agaricomycetes</taxon>
        <taxon>Agaricomycetidae</taxon>
        <taxon>Agaricales</taxon>
        <taxon>Marasmiineae</taxon>
        <taxon>Physalacriaceae</taxon>
        <taxon>Armillaria</taxon>
    </lineage>
</organism>
<sequence>MSEQATMISHINEDNSGYSNSAYSEGAYSGNASAMTTVTEETIMPQPAQERYTGPNPITNDFDMLSTMTMPLPRIVVTPPNRARSSVDDITRFSLSLEAYIFSSDDRHSNRVRERKFKLSLGTRHPLQGPKSKLRGRIL</sequence>
<dbReference type="OrthoDB" id="2953912at2759"/>
<evidence type="ECO:0000313" key="1">
    <source>
        <dbReference type="EMBL" id="SJL12900.1"/>
    </source>
</evidence>
<accession>A0A284RVW2</accession>
<proteinExistence type="predicted"/>
<name>A0A284RVW2_ARMOS</name>
<dbReference type="Proteomes" id="UP000219338">
    <property type="component" value="Unassembled WGS sequence"/>
</dbReference>
<protein>
    <submittedName>
        <fullName evidence="1">Uncharacterized protein</fullName>
    </submittedName>
</protein>
<dbReference type="AlphaFoldDB" id="A0A284RVW2"/>